<gene>
    <name evidence="2" type="ORF">BDV38DRAFT_260214</name>
</gene>
<dbReference type="EMBL" id="ML743626">
    <property type="protein sequence ID" value="KAE8132776.1"/>
    <property type="molecule type" value="Genomic_DNA"/>
</dbReference>
<dbReference type="AlphaFoldDB" id="A0A5N6SDH4"/>
<dbReference type="GeneID" id="43640100"/>
<dbReference type="Proteomes" id="UP000325672">
    <property type="component" value="Unassembled WGS sequence"/>
</dbReference>
<protein>
    <submittedName>
        <fullName evidence="2">Uncharacterized protein</fullName>
    </submittedName>
</protein>
<evidence type="ECO:0000313" key="2">
    <source>
        <dbReference type="EMBL" id="KAE8132776.1"/>
    </source>
</evidence>
<feature type="region of interest" description="Disordered" evidence="1">
    <location>
        <begin position="24"/>
        <end position="47"/>
    </location>
</feature>
<name>A0A5N6SDH4_ASPPS</name>
<evidence type="ECO:0000256" key="1">
    <source>
        <dbReference type="SAM" id="MobiDB-lite"/>
    </source>
</evidence>
<evidence type="ECO:0000313" key="3">
    <source>
        <dbReference type="Proteomes" id="UP000325672"/>
    </source>
</evidence>
<proteinExistence type="predicted"/>
<reference evidence="2 3" key="1">
    <citation type="submission" date="2019-04" db="EMBL/GenBank/DDBJ databases">
        <title>Friends and foes A comparative genomics study of 23 Aspergillus species from section Flavi.</title>
        <authorList>
            <consortium name="DOE Joint Genome Institute"/>
            <person name="Kjaerbolling I."/>
            <person name="Vesth T."/>
            <person name="Frisvad J.C."/>
            <person name="Nybo J.L."/>
            <person name="Theobald S."/>
            <person name="Kildgaard S."/>
            <person name="Isbrandt T."/>
            <person name="Kuo A."/>
            <person name="Sato A."/>
            <person name="Lyhne E.K."/>
            <person name="Kogle M.E."/>
            <person name="Wiebenga A."/>
            <person name="Kun R.S."/>
            <person name="Lubbers R.J."/>
            <person name="Makela M.R."/>
            <person name="Barry K."/>
            <person name="Chovatia M."/>
            <person name="Clum A."/>
            <person name="Daum C."/>
            <person name="Haridas S."/>
            <person name="He G."/>
            <person name="LaButti K."/>
            <person name="Lipzen A."/>
            <person name="Mondo S."/>
            <person name="Riley R."/>
            <person name="Salamov A."/>
            <person name="Simmons B.A."/>
            <person name="Magnuson J.K."/>
            <person name="Henrissat B."/>
            <person name="Mortensen U.H."/>
            <person name="Larsen T.O."/>
            <person name="Devries R.P."/>
            <person name="Grigoriev I.V."/>
            <person name="Machida M."/>
            <person name="Baker S.E."/>
            <person name="Andersen M.R."/>
        </authorList>
    </citation>
    <scope>NUCLEOTIDE SEQUENCE [LARGE SCALE GENOMIC DNA]</scope>
    <source>
        <strain evidence="2 3">CBS 117625</strain>
    </source>
</reference>
<sequence length="91" mass="10337">MKILFLGFHAAIYSSGFTPMDENRAGSMDLGTNREPPPSAWRRISIPSPPRPIGVPRSYLNRCYGTVRKVRSTVCVERRDCNEKEKRGLLQ</sequence>
<accession>A0A5N6SDH4</accession>
<organism evidence="2 3">
    <name type="scientific">Aspergillus pseudotamarii</name>
    <dbReference type="NCBI Taxonomy" id="132259"/>
    <lineage>
        <taxon>Eukaryota</taxon>
        <taxon>Fungi</taxon>
        <taxon>Dikarya</taxon>
        <taxon>Ascomycota</taxon>
        <taxon>Pezizomycotina</taxon>
        <taxon>Eurotiomycetes</taxon>
        <taxon>Eurotiomycetidae</taxon>
        <taxon>Eurotiales</taxon>
        <taxon>Aspergillaceae</taxon>
        <taxon>Aspergillus</taxon>
        <taxon>Aspergillus subgen. Circumdati</taxon>
    </lineage>
</organism>
<keyword evidence="3" id="KW-1185">Reference proteome</keyword>
<dbReference type="RefSeq" id="XP_031908839.1">
    <property type="nucleotide sequence ID" value="XM_032055890.1"/>
</dbReference>